<dbReference type="Proteomes" id="UP000259864">
    <property type="component" value="Chromosome 1"/>
</dbReference>
<accession>A0A3B0NYN0</accession>
<sequence length="46" mass="5491">MLENSLAFKILPQIIREHMFINGHYRLPLFLYESVANLIGYIILVW</sequence>
<dbReference type="GO" id="GO:0016757">
    <property type="term" value="F:glycosyltransferase activity"/>
    <property type="evidence" value="ECO:0007669"/>
    <property type="project" value="UniProtKB-KW"/>
</dbReference>
<dbReference type="AlphaFoldDB" id="A0A3B0NYN0"/>
<evidence type="ECO:0000313" key="1">
    <source>
        <dbReference type="EMBL" id="SYV89948.1"/>
    </source>
</evidence>
<name>A0A3B0NYN0_9BACT</name>
<organism evidence="1 2">
    <name type="scientific">Metamycoplasma alkalescens</name>
    <dbReference type="NCBI Taxonomy" id="45363"/>
    <lineage>
        <taxon>Bacteria</taxon>
        <taxon>Bacillati</taxon>
        <taxon>Mycoplasmatota</taxon>
        <taxon>Mycoplasmoidales</taxon>
        <taxon>Metamycoplasmataceae</taxon>
        <taxon>Metamycoplasma</taxon>
    </lineage>
</organism>
<keyword evidence="1" id="KW-0328">Glycosyltransferase</keyword>
<reference evidence="2" key="1">
    <citation type="submission" date="2018-06" db="EMBL/GenBank/DDBJ databases">
        <authorList>
            <consortium name="Pathogen Informatics"/>
        </authorList>
    </citation>
    <scope>NUCLEOTIDE SEQUENCE [LARGE SCALE GENOMIC DNA]</scope>
    <source>
        <strain evidence="2">NCTC10135</strain>
    </source>
</reference>
<feature type="non-terminal residue" evidence="1">
    <location>
        <position position="46"/>
    </location>
</feature>
<gene>
    <name evidence="1" type="primary">lgt</name>
    <name evidence="1" type="ORF">NCTC10135_00455</name>
</gene>
<dbReference type="KEGG" id="mala:NCTC10135_00455"/>
<proteinExistence type="predicted"/>
<protein>
    <submittedName>
        <fullName evidence="1">Prolipoprotein diacylglyceryl transferase</fullName>
        <ecNumber evidence="1">2.4.99.-</ecNumber>
    </submittedName>
</protein>
<keyword evidence="1" id="KW-0808">Transferase</keyword>
<dbReference type="EMBL" id="LS991949">
    <property type="protein sequence ID" value="SYV89948.1"/>
    <property type="molecule type" value="Genomic_DNA"/>
</dbReference>
<evidence type="ECO:0000313" key="2">
    <source>
        <dbReference type="Proteomes" id="UP000259864"/>
    </source>
</evidence>
<dbReference type="EC" id="2.4.99.-" evidence="1"/>
<keyword evidence="1" id="KW-0449">Lipoprotein</keyword>